<organism evidence="1 2">
    <name type="scientific">Geobacter hydrogenophilus</name>
    <dbReference type="NCBI Taxonomy" id="40983"/>
    <lineage>
        <taxon>Bacteria</taxon>
        <taxon>Pseudomonadati</taxon>
        <taxon>Thermodesulfobacteriota</taxon>
        <taxon>Desulfuromonadia</taxon>
        <taxon>Geobacterales</taxon>
        <taxon>Geobacteraceae</taxon>
        <taxon>Geobacter</taxon>
    </lineage>
</organism>
<keyword evidence="2" id="KW-1185">Reference proteome</keyword>
<sequence length="195" mass="21821">MARQDSKFDPSALEVPFTECLRDGMRAALKSRGLKNIVVLPGTESRSKPSLRIPDGRTDIPIFVTDVFIEMEEHDPHAIIECKRLDGNDSDLVREYVVSGINRFCSGQYSSNHRYGFMVGYLLAGTTKSVAVAAVNKFIAKHKSVAEELAMHQSQPDVWKSKHLREENDTIFLFHSFLKVKGTTKNEGSSTFQVG</sequence>
<accession>A0A9W6FZ38</accession>
<gene>
    <name evidence="1" type="ORF">GHYDROH2_10520</name>
</gene>
<protein>
    <submittedName>
        <fullName evidence="1">Uncharacterized protein</fullName>
    </submittedName>
</protein>
<dbReference type="EMBL" id="BSDS01000001">
    <property type="protein sequence ID" value="GLI37551.1"/>
    <property type="molecule type" value="Genomic_DNA"/>
</dbReference>
<reference evidence="1" key="1">
    <citation type="submission" date="2022-12" db="EMBL/GenBank/DDBJ databases">
        <title>Reference genome sequencing for broad-spectrum identification of bacterial and archaeal isolates by mass spectrometry.</title>
        <authorList>
            <person name="Sekiguchi Y."/>
            <person name="Tourlousse D.M."/>
        </authorList>
    </citation>
    <scope>NUCLEOTIDE SEQUENCE</scope>
    <source>
        <strain evidence="1">H2</strain>
    </source>
</reference>
<dbReference type="AlphaFoldDB" id="A0A9W6FZ38"/>
<proteinExistence type="predicted"/>
<dbReference type="Proteomes" id="UP001144352">
    <property type="component" value="Unassembled WGS sequence"/>
</dbReference>
<name>A0A9W6FZ38_9BACT</name>
<evidence type="ECO:0000313" key="1">
    <source>
        <dbReference type="EMBL" id="GLI37551.1"/>
    </source>
</evidence>
<evidence type="ECO:0000313" key="2">
    <source>
        <dbReference type="Proteomes" id="UP001144352"/>
    </source>
</evidence>
<comment type="caution">
    <text evidence="1">The sequence shown here is derived from an EMBL/GenBank/DDBJ whole genome shotgun (WGS) entry which is preliminary data.</text>
</comment>